<dbReference type="OrthoDB" id="5568807at2"/>
<organism evidence="3 4">
    <name type="scientific">Methylocaldum marinum</name>
    <dbReference type="NCBI Taxonomy" id="1432792"/>
    <lineage>
        <taxon>Bacteria</taxon>
        <taxon>Pseudomonadati</taxon>
        <taxon>Pseudomonadota</taxon>
        <taxon>Gammaproteobacteria</taxon>
        <taxon>Methylococcales</taxon>
        <taxon>Methylococcaceae</taxon>
        <taxon>Methylocaldum</taxon>
    </lineage>
</organism>
<evidence type="ECO:0000259" key="2">
    <source>
        <dbReference type="Pfam" id="PF13474"/>
    </source>
</evidence>
<dbReference type="RefSeq" id="WP_119629587.1">
    <property type="nucleotide sequence ID" value="NZ_AP017928.1"/>
</dbReference>
<keyword evidence="1" id="KW-0732">Signal</keyword>
<evidence type="ECO:0000256" key="1">
    <source>
        <dbReference type="SAM" id="SignalP"/>
    </source>
</evidence>
<feature type="domain" description="SnoaL-like" evidence="2">
    <location>
        <begin position="40"/>
        <end position="165"/>
    </location>
</feature>
<accession>A0A250KR53</accession>
<evidence type="ECO:0000313" key="3">
    <source>
        <dbReference type="EMBL" id="BBA34108.1"/>
    </source>
</evidence>
<proteinExistence type="predicted"/>
<dbReference type="KEGG" id="mmai:sS8_2156"/>
<name>A0A250KR53_9GAMM</name>
<keyword evidence="4" id="KW-1185">Reference proteome</keyword>
<reference evidence="3 4" key="1">
    <citation type="submission" date="2016-12" db="EMBL/GenBank/DDBJ databases">
        <title>Genome sequencing of Methylocaldum marinum.</title>
        <authorList>
            <person name="Takeuchi M."/>
            <person name="Kamagata Y."/>
            <person name="Hiraoka S."/>
            <person name="Oshima K."/>
            <person name="Hattori M."/>
            <person name="Iwasaki W."/>
        </authorList>
    </citation>
    <scope>NUCLEOTIDE SEQUENCE [LARGE SCALE GENOMIC DNA]</scope>
    <source>
        <strain evidence="3 4">S8</strain>
    </source>
</reference>
<dbReference type="InterPro" id="IPR032710">
    <property type="entry name" value="NTF2-like_dom_sf"/>
</dbReference>
<protein>
    <recommendedName>
        <fullName evidence="2">SnoaL-like domain-containing protein</fullName>
    </recommendedName>
</protein>
<gene>
    <name evidence="3" type="ORF">sS8_2156</name>
</gene>
<dbReference type="AlphaFoldDB" id="A0A250KR53"/>
<evidence type="ECO:0000313" key="4">
    <source>
        <dbReference type="Proteomes" id="UP000266313"/>
    </source>
</evidence>
<dbReference type="InterPro" id="IPR037401">
    <property type="entry name" value="SnoaL-like"/>
</dbReference>
<dbReference type="SUPFAM" id="SSF54427">
    <property type="entry name" value="NTF2-like"/>
    <property type="match status" value="1"/>
</dbReference>
<sequence>MNIHLPSKVLAFRMLAALCGFLLAFAATQTVRADAVDEEIKRLVTRFHEASSTGDIEFMKFITSRAPDALAIGSDSPEIFVGYDAIVNWWQGIFDGLASIGYENGGLPVVSPVNLQVGHRGPVAWAAEQAVWRFANGDVPFRLTLVFKREQGHWRIVQQHFSIGVPNSQLPI</sequence>
<dbReference type="Proteomes" id="UP000266313">
    <property type="component" value="Chromosome"/>
</dbReference>
<dbReference type="Pfam" id="PF13474">
    <property type="entry name" value="SnoaL_3"/>
    <property type="match status" value="1"/>
</dbReference>
<feature type="signal peptide" evidence="1">
    <location>
        <begin position="1"/>
        <end position="26"/>
    </location>
</feature>
<feature type="chain" id="PRO_5012648388" description="SnoaL-like domain-containing protein" evidence="1">
    <location>
        <begin position="27"/>
        <end position="172"/>
    </location>
</feature>
<dbReference type="EMBL" id="AP017928">
    <property type="protein sequence ID" value="BBA34108.1"/>
    <property type="molecule type" value="Genomic_DNA"/>
</dbReference>
<dbReference type="Gene3D" id="3.10.450.50">
    <property type="match status" value="1"/>
</dbReference>